<protein>
    <submittedName>
        <fullName evidence="2">Uncharacterized protein</fullName>
    </submittedName>
</protein>
<dbReference type="EMBL" id="JBBPBM010000066">
    <property type="protein sequence ID" value="KAK8514638.1"/>
    <property type="molecule type" value="Genomic_DNA"/>
</dbReference>
<evidence type="ECO:0000313" key="3">
    <source>
        <dbReference type="Proteomes" id="UP001472677"/>
    </source>
</evidence>
<accession>A0ABR2C5E7</accession>
<sequence>MKGNTVSTYEEKGRGTDDKEANFTKITGHVEDESLWLLEVPTIQLQYSNRRKILTKKSVRDDVEDSSSASSTSMESRKRKSHKSDQNEEPSLGTKNPQDTPTAKVGILNAHSKSISDGGSLSEPAKNDEYGVNSDNERQNHQVAQENTQLTNQRVSWAEVDRALSKLERKKRDRENRRSKQAGNSSPPVEVEGRSLSDSDLNLRRDILIREAKKTLQVGKSIGIQFRGDENEAVEELANIAEKEQHLL</sequence>
<feature type="region of interest" description="Disordered" evidence="1">
    <location>
        <begin position="1"/>
        <end position="22"/>
    </location>
</feature>
<feature type="compositionally biased region" description="Basic and acidic residues" evidence="1">
    <location>
        <begin position="9"/>
        <end position="22"/>
    </location>
</feature>
<proteinExistence type="predicted"/>
<keyword evidence="3" id="KW-1185">Reference proteome</keyword>
<feature type="compositionally biased region" description="Basic and acidic residues" evidence="1">
    <location>
        <begin position="125"/>
        <end position="134"/>
    </location>
</feature>
<feature type="region of interest" description="Disordered" evidence="1">
    <location>
        <begin position="47"/>
        <end position="134"/>
    </location>
</feature>
<name>A0ABR2C5E7_9ROSI</name>
<feature type="region of interest" description="Disordered" evidence="1">
    <location>
        <begin position="168"/>
        <end position="197"/>
    </location>
</feature>
<evidence type="ECO:0000313" key="2">
    <source>
        <dbReference type="EMBL" id="KAK8514638.1"/>
    </source>
</evidence>
<organism evidence="2 3">
    <name type="scientific">Hibiscus sabdariffa</name>
    <name type="common">roselle</name>
    <dbReference type="NCBI Taxonomy" id="183260"/>
    <lineage>
        <taxon>Eukaryota</taxon>
        <taxon>Viridiplantae</taxon>
        <taxon>Streptophyta</taxon>
        <taxon>Embryophyta</taxon>
        <taxon>Tracheophyta</taxon>
        <taxon>Spermatophyta</taxon>
        <taxon>Magnoliopsida</taxon>
        <taxon>eudicotyledons</taxon>
        <taxon>Gunneridae</taxon>
        <taxon>Pentapetalae</taxon>
        <taxon>rosids</taxon>
        <taxon>malvids</taxon>
        <taxon>Malvales</taxon>
        <taxon>Malvaceae</taxon>
        <taxon>Malvoideae</taxon>
        <taxon>Hibiscus</taxon>
    </lineage>
</organism>
<evidence type="ECO:0000256" key="1">
    <source>
        <dbReference type="SAM" id="MobiDB-lite"/>
    </source>
</evidence>
<dbReference type="Proteomes" id="UP001472677">
    <property type="component" value="Unassembled WGS sequence"/>
</dbReference>
<gene>
    <name evidence="2" type="ORF">V6N12_057536</name>
</gene>
<comment type="caution">
    <text evidence="2">The sequence shown here is derived from an EMBL/GenBank/DDBJ whole genome shotgun (WGS) entry which is preliminary data.</text>
</comment>
<reference evidence="2 3" key="1">
    <citation type="journal article" date="2024" name="G3 (Bethesda)">
        <title>Genome assembly of Hibiscus sabdariffa L. provides insights into metabolisms of medicinal natural products.</title>
        <authorList>
            <person name="Kim T."/>
        </authorList>
    </citation>
    <scope>NUCLEOTIDE SEQUENCE [LARGE SCALE GENOMIC DNA]</scope>
    <source>
        <strain evidence="2">TK-2024</strain>
        <tissue evidence="2">Old leaves</tissue>
    </source>
</reference>